<dbReference type="RefSeq" id="WP_219527945.1">
    <property type="nucleotide sequence ID" value="NZ_JAHKRM010000003.1"/>
</dbReference>
<keyword evidence="3" id="KW-1185">Reference proteome</keyword>
<comment type="caution">
    <text evidence="2">The sequence shown here is derived from an EMBL/GenBank/DDBJ whole genome shotgun (WGS) entry which is preliminary data.</text>
</comment>
<protein>
    <submittedName>
        <fullName evidence="2">Uncharacterized protein</fullName>
    </submittedName>
</protein>
<organism evidence="2 3">
    <name type="scientific">Nonomuraea guangzhouensis</name>
    <dbReference type="NCBI Taxonomy" id="1291555"/>
    <lineage>
        <taxon>Bacteria</taxon>
        <taxon>Bacillati</taxon>
        <taxon>Actinomycetota</taxon>
        <taxon>Actinomycetes</taxon>
        <taxon>Streptosporangiales</taxon>
        <taxon>Streptosporangiaceae</taxon>
        <taxon>Nonomuraea</taxon>
    </lineage>
</organism>
<evidence type="ECO:0000313" key="2">
    <source>
        <dbReference type="EMBL" id="MFD1537005.1"/>
    </source>
</evidence>
<name>A0ABW4G310_9ACTN</name>
<dbReference type="EMBL" id="JBHUCM010000007">
    <property type="protein sequence ID" value="MFD1537005.1"/>
    <property type="molecule type" value="Genomic_DNA"/>
</dbReference>
<evidence type="ECO:0000256" key="1">
    <source>
        <dbReference type="SAM" id="MobiDB-lite"/>
    </source>
</evidence>
<sequence>MKWAGTAIATPVLVGVLIWAIQQPFTSSARPSATPDSRTPSPTPTRPAGPAASVDLVQVEHSNLHNTWIFPQVVTLSGDQLAQLNALPEYSDAQHRWFRQQGGVDPYSTDLKIVVHGNADRPARIIGMKAVPRCGPPLAGTLFESPSAGSEDSIKIGLDLDEADPRGKTLVNDSEWGGDYFREKTISLKRDEEIAFQVIATTQKHYCEFSIELDVLSNGKLTNQRIDDHGKPFKVSARNTDYASYQKMYIGGVANDDGSGKWRSVDPQTYQ</sequence>
<dbReference type="Proteomes" id="UP001597097">
    <property type="component" value="Unassembled WGS sequence"/>
</dbReference>
<gene>
    <name evidence="2" type="ORF">ACFSJ0_08170</name>
</gene>
<reference evidence="3" key="1">
    <citation type="journal article" date="2019" name="Int. J. Syst. Evol. Microbiol.">
        <title>The Global Catalogue of Microorganisms (GCM) 10K type strain sequencing project: providing services to taxonomists for standard genome sequencing and annotation.</title>
        <authorList>
            <consortium name="The Broad Institute Genomics Platform"/>
            <consortium name="The Broad Institute Genome Sequencing Center for Infectious Disease"/>
            <person name="Wu L."/>
            <person name="Ma J."/>
        </authorList>
    </citation>
    <scope>NUCLEOTIDE SEQUENCE [LARGE SCALE GENOMIC DNA]</scope>
    <source>
        <strain evidence="3">CGMCC 1.15399</strain>
    </source>
</reference>
<evidence type="ECO:0000313" key="3">
    <source>
        <dbReference type="Proteomes" id="UP001597097"/>
    </source>
</evidence>
<accession>A0ABW4G310</accession>
<feature type="region of interest" description="Disordered" evidence="1">
    <location>
        <begin position="27"/>
        <end position="50"/>
    </location>
</feature>
<proteinExistence type="predicted"/>
<feature type="compositionally biased region" description="Low complexity" evidence="1">
    <location>
        <begin position="30"/>
        <end position="40"/>
    </location>
</feature>